<feature type="region of interest" description="Disordered" evidence="1">
    <location>
        <begin position="128"/>
        <end position="205"/>
    </location>
</feature>
<sequence length="282" mass="30953">MAHTLAAVFAVRDMAERARHDLITAGFPAARVRLHDAGSDDIYATENMYRDNSNNSDNSDSLLVNIRHFFADLFGSHADRHIYAEAVRRGHVVLTLEGASDADIGRATDLVERYAPLDIDAHADHWRAGGWQGAPQHDSAMRHGASMQSGAPSQQGTATGKPNSTTAASQQFAGGMAPPPPSASANARRYPGADNLPGTSDDDEQYYRKHWSGQYAAGGGHFDDYDPAYRYGHSMAGSDSYRGQSWEQVEVELRDTWEHTYPQSAWDDFKAAIQRGWERVAS</sequence>
<evidence type="ECO:0000256" key="1">
    <source>
        <dbReference type="SAM" id="MobiDB-lite"/>
    </source>
</evidence>
<dbReference type="EMBL" id="MAQB02000001">
    <property type="protein sequence ID" value="OFJ48861.1"/>
    <property type="molecule type" value="Genomic_DNA"/>
</dbReference>
<feature type="compositionally biased region" description="Polar residues" evidence="1">
    <location>
        <begin position="146"/>
        <end position="172"/>
    </location>
</feature>
<evidence type="ECO:0000313" key="3">
    <source>
        <dbReference type="Proteomes" id="UP000092634"/>
    </source>
</evidence>
<dbReference type="AlphaFoldDB" id="A0A1E8PRK3"/>
<accession>A0A1E8PRK3</accession>
<reference evidence="2 3" key="1">
    <citation type="submission" date="2016-10" db="EMBL/GenBank/DDBJ databases">
        <title>Updated version of Genome Assembly of Janthinobacterium lividum ERGS5:01.</title>
        <authorList>
            <person name="Kumar R."/>
            <person name="Acharya V."/>
            <person name="Singh D."/>
        </authorList>
    </citation>
    <scope>NUCLEOTIDE SEQUENCE [LARGE SCALE GENOMIC DNA]</scope>
    <source>
        <strain evidence="2 3">ERGS5:01</strain>
    </source>
</reference>
<comment type="caution">
    <text evidence="2">The sequence shown here is derived from an EMBL/GenBank/DDBJ whole genome shotgun (WGS) entry which is preliminary data.</text>
</comment>
<name>A0A1E8PRK3_9BURK</name>
<evidence type="ECO:0000313" key="2">
    <source>
        <dbReference type="EMBL" id="OFJ48861.1"/>
    </source>
</evidence>
<protein>
    <submittedName>
        <fullName evidence="2">Uncharacterized protein</fullName>
    </submittedName>
</protein>
<proteinExistence type="predicted"/>
<dbReference type="Proteomes" id="UP000092634">
    <property type="component" value="Unassembled WGS sequence"/>
</dbReference>
<organism evidence="2 3">
    <name type="scientific">Janthinobacterium lividum</name>
    <dbReference type="NCBI Taxonomy" id="29581"/>
    <lineage>
        <taxon>Bacteria</taxon>
        <taxon>Pseudomonadati</taxon>
        <taxon>Pseudomonadota</taxon>
        <taxon>Betaproteobacteria</taxon>
        <taxon>Burkholderiales</taxon>
        <taxon>Oxalobacteraceae</taxon>
        <taxon>Janthinobacterium</taxon>
    </lineage>
</organism>
<gene>
    <name evidence="2" type="ORF">BA896_008035</name>
</gene>